<dbReference type="EMBL" id="LACB01000155">
    <property type="protein sequence ID" value="KAJ9487539.1"/>
    <property type="molecule type" value="Genomic_DNA"/>
</dbReference>
<accession>A0AAI9TI48</accession>
<evidence type="ECO:0000313" key="1">
    <source>
        <dbReference type="EMBL" id="KAJ9487539.1"/>
    </source>
</evidence>
<reference evidence="1" key="1">
    <citation type="submission" date="2015-06" db="EMBL/GenBank/DDBJ databases">
        <authorList>
            <person name="Nguyen H."/>
        </authorList>
    </citation>
    <scope>NUCLEOTIDE SEQUENCE</scope>
    <source>
        <strain evidence="1">DAOM 180753</strain>
    </source>
</reference>
<gene>
    <name evidence="1" type="ORF">VN97_g5778</name>
</gene>
<evidence type="ECO:0000313" key="2">
    <source>
        <dbReference type="Proteomes" id="UP001227192"/>
    </source>
</evidence>
<name>A0AAI9TI48_PENTH</name>
<organism evidence="1 2">
    <name type="scientific">Penicillium thymicola</name>
    <dbReference type="NCBI Taxonomy" id="293382"/>
    <lineage>
        <taxon>Eukaryota</taxon>
        <taxon>Fungi</taxon>
        <taxon>Dikarya</taxon>
        <taxon>Ascomycota</taxon>
        <taxon>Pezizomycotina</taxon>
        <taxon>Eurotiomycetes</taxon>
        <taxon>Eurotiomycetidae</taxon>
        <taxon>Eurotiales</taxon>
        <taxon>Aspergillaceae</taxon>
        <taxon>Penicillium</taxon>
    </lineage>
</organism>
<dbReference type="Proteomes" id="UP001227192">
    <property type="component" value="Unassembled WGS sequence"/>
</dbReference>
<sequence>MIVHSPQFTSRSESRVYRVRTLKALVQNRPRFTCQSQSIEYFSVLPRIKQIEETTGVRADGSIVFA</sequence>
<keyword evidence="2" id="KW-1185">Reference proteome</keyword>
<comment type="caution">
    <text evidence="1">The sequence shown here is derived from an EMBL/GenBank/DDBJ whole genome shotgun (WGS) entry which is preliminary data.</text>
</comment>
<dbReference type="AlphaFoldDB" id="A0AAI9TI48"/>
<reference evidence="1" key="2">
    <citation type="journal article" date="2016" name="Fungal Biol.">
        <title>Ochratoxin A production by Penicillium thymicola.</title>
        <authorList>
            <person name="Nguyen H.D.T."/>
            <person name="McMullin D.R."/>
            <person name="Ponomareva E."/>
            <person name="Riley R."/>
            <person name="Pomraning K.R."/>
            <person name="Baker S.E."/>
            <person name="Seifert K.A."/>
        </authorList>
    </citation>
    <scope>NUCLEOTIDE SEQUENCE</scope>
    <source>
        <strain evidence="1">DAOM 180753</strain>
    </source>
</reference>
<protein>
    <submittedName>
        <fullName evidence="1">Uncharacterized protein</fullName>
    </submittedName>
</protein>
<proteinExistence type="predicted"/>